<organism evidence="5 6">
    <name type="scientific">Rubritalea squalenifaciens DSM 18772</name>
    <dbReference type="NCBI Taxonomy" id="1123071"/>
    <lineage>
        <taxon>Bacteria</taxon>
        <taxon>Pseudomonadati</taxon>
        <taxon>Verrucomicrobiota</taxon>
        <taxon>Verrucomicrobiia</taxon>
        <taxon>Verrucomicrobiales</taxon>
        <taxon>Rubritaleaceae</taxon>
        <taxon>Rubritalea</taxon>
    </lineage>
</organism>
<dbReference type="InterPro" id="IPR019734">
    <property type="entry name" value="TPR_rpt"/>
</dbReference>
<dbReference type="Proteomes" id="UP000184510">
    <property type="component" value="Unassembled WGS sequence"/>
</dbReference>
<keyword evidence="6" id="KW-1185">Reference proteome</keyword>
<dbReference type="STRING" id="1123071.SAMN02745181_3060"/>
<evidence type="ECO:0000256" key="1">
    <source>
        <dbReference type="ARBA" id="ARBA00022737"/>
    </source>
</evidence>
<proteinExistence type="predicted"/>
<protein>
    <submittedName>
        <fullName evidence="5">Flp pilus assembly protein TadD, contains TPR repeats</fullName>
    </submittedName>
</protein>
<keyword evidence="1" id="KW-0677">Repeat</keyword>
<keyword evidence="4" id="KW-1133">Transmembrane helix</keyword>
<dbReference type="SUPFAM" id="SSF48452">
    <property type="entry name" value="TPR-like"/>
    <property type="match status" value="1"/>
</dbReference>
<evidence type="ECO:0000313" key="6">
    <source>
        <dbReference type="Proteomes" id="UP000184510"/>
    </source>
</evidence>
<dbReference type="PANTHER" id="PTHR44943:SF8">
    <property type="entry name" value="TPR REPEAT-CONTAINING PROTEIN MJ0263"/>
    <property type="match status" value="1"/>
</dbReference>
<feature type="repeat" description="TPR" evidence="3">
    <location>
        <begin position="129"/>
        <end position="162"/>
    </location>
</feature>
<dbReference type="InParanoid" id="A0A1M6P327"/>
<sequence length="428" mass="49328">MRCPQTQSNLCMSSFTDNISNYESDPEESLHTQLKNYTSSGQWFRAREVAGQLLSTSPESSWLHCQMGFILYQLNDFKHAENHLKESVRLQPDYANGYRLLGFLYLSMNRAGTAEDNVRKALSLEPNDETSWCLLGNLSLHFDNPQQALQCAEKALNLCPDDVSALDLKARALDELPDHKVAPQDLINQYEEILSLEPDNALAYSRIGDVYCEKLKKYKVAEEYYRKALFIDPESKSHQSDLIRCLRKRDPILRLLWLPFLPTKLVIKLIELIPDGNLKWKHLFGFLLALPLLLIGKYIILFGIVSAVAFFTFFWPLTKVYEYLTIVDIHKKMGKIAIYKGPFRKLHKWSFYTRFFLFLVFLVCFWSVVYFLFTSDQYRGGTIAAFLTVCIGAVILTVLASCVGILIDANSKKTRERRNKKQPVIDNE</sequence>
<feature type="transmembrane region" description="Helical" evidence="4">
    <location>
        <begin position="385"/>
        <end position="407"/>
    </location>
</feature>
<dbReference type="InterPro" id="IPR051685">
    <property type="entry name" value="Ycf3/AcsC/BcsC/TPR_MFPF"/>
</dbReference>
<evidence type="ECO:0000256" key="4">
    <source>
        <dbReference type="SAM" id="Phobius"/>
    </source>
</evidence>
<feature type="transmembrane region" description="Helical" evidence="4">
    <location>
        <begin position="351"/>
        <end position="373"/>
    </location>
</feature>
<dbReference type="Gene3D" id="1.25.40.10">
    <property type="entry name" value="Tetratricopeptide repeat domain"/>
    <property type="match status" value="1"/>
</dbReference>
<feature type="repeat" description="TPR" evidence="3">
    <location>
        <begin position="61"/>
        <end position="94"/>
    </location>
</feature>
<dbReference type="SMART" id="SM00028">
    <property type="entry name" value="TPR"/>
    <property type="match status" value="4"/>
</dbReference>
<feature type="transmembrane region" description="Helical" evidence="4">
    <location>
        <begin position="282"/>
        <end position="315"/>
    </location>
</feature>
<evidence type="ECO:0000256" key="3">
    <source>
        <dbReference type="PROSITE-ProRule" id="PRU00339"/>
    </source>
</evidence>
<dbReference type="PANTHER" id="PTHR44943">
    <property type="entry name" value="CELLULOSE SYNTHASE OPERON PROTEIN C"/>
    <property type="match status" value="1"/>
</dbReference>
<accession>A0A1M6P327</accession>
<feature type="repeat" description="TPR" evidence="3">
    <location>
        <begin position="95"/>
        <end position="128"/>
    </location>
</feature>
<dbReference type="AlphaFoldDB" id="A0A1M6P327"/>
<evidence type="ECO:0000313" key="5">
    <source>
        <dbReference type="EMBL" id="SHK02324.1"/>
    </source>
</evidence>
<reference evidence="5 6" key="1">
    <citation type="submission" date="2016-11" db="EMBL/GenBank/DDBJ databases">
        <authorList>
            <person name="Jaros S."/>
            <person name="Januszkiewicz K."/>
            <person name="Wedrychowicz H."/>
        </authorList>
    </citation>
    <scope>NUCLEOTIDE SEQUENCE [LARGE SCALE GENOMIC DNA]</scope>
    <source>
        <strain evidence="5 6">DSM 18772</strain>
    </source>
</reference>
<dbReference type="EMBL" id="FQYR01000005">
    <property type="protein sequence ID" value="SHK02324.1"/>
    <property type="molecule type" value="Genomic_DNA"/>
</dbReference>
<dbReference type="PROSITE" id="PS50005">
    <property type="entry name" value="TPR"/>
    <property type="match status" value="3"/>
</dbReference>
<keyword evidence="4" id="KW-0812">Transmembrane</keyword>
<name>A0A1M6P327_9BACT</name>
<dbReference type="InterPro" id="IPR011990">
    <property type="entry name" value="TPR-like_helical_dom_sf"/>
</dbReference>
<gene>
    <name evidence="5" type="ORF">SAMN02745181_3060</name>
</gene>
<keyword evidence="4" id="KW-0472">Membrane</keyword>
<keyword evidence="2 3" id="KW-0802">TPR repeat</keyword>
<dbReference type="Pfam" id="PF13181">
    <property type="entry name" value="TPR_8"/>
    <property type="match status" value="3"/>
</dbReference>
<evidence type="ECO:0000256" key="2">
    <source>
        <dbReference type="ARBA" id="ARBA00022803"/>
    </source>
</evidence>